<reference evidence="1" key="2">
    <citation type="journal article" date="2023" name="BMC Genomics">
        <title>Pest status, molecular evolution, and epigenetic factors derived from the genome assembly of Frankliniella fusca, a thysanopteran phytovirus vector.</title>
        <authorList>
            <person name="Catto M.A."/>
            <person name="Labadie P.E."/>
            <person name="Jacobson A.L."/>
            <person name="Kennedy G.G."/>
            <person name="Srinivasan R."/>
            <person name="Hunt B.G."/>
        </authorList>
    </citation>
    <scope>NUCLEOTIDE SEQUENCE</scope>
    <source>
        <strain evidence="1">PL_HMW_Pooled</strain>
    </source>
</reference>
<comment type="caution">
    <text evidence="1">The sequence shown here is derived from an EMBL/GenBank/DDBJ whole genome shotgun (WGS) entry which is preliminary data.</text>
</comment>
<reference evidence="1" key="1">
    <citation type="submission" date="2021-07" db="EMBL/GenBank/DDBJ databases">
        <authorList>
            <person name="Catto M.A."/>
            <person name="Jacobson A."/>
            <person name="Kennedy G."/>
            <person name="Labadie P."/>
            <person name="Hunt B.G."/>
            <person name="Srinivasan R."/>
        </authorList>
    </citation>
    <scope>NUCLEOTIDE SEQUENCE</scope>
    <source>
        <strain evidence="1">PL_HMW_Pooled</strain>
        <tissue evidence="1">Head</tissue>
    </source>
</reference>
<keyword evidence="2" id="KW-1185">Reference proteome</keyword>
<accession>A0AAE1HNA2</accession>
<proteinExistence type="predicted"/>
<dbReference type="Proteomes" id="UP001219518">
    <property type="component" value="Unassembled WGS sequence"/>
</dbReference>
<dbReference type="EMBL" id="JAHWGI010001187">
    <property type="protein sequence ID" value="KAK3924467.1"/>
    <property type="molecule type" value="Genomic_DNA"/>
</dbReference>
<evidence type="ECO:0000313" key="1">
    <source>
        <dbReference type="EMBL" id="KAK3924467.1"/>
    </source>
</evidence>
<dbReference type="AlphaFoldDB" id="A0AAE1HNA2"/>
<protein>
    <submittedName>
        <fullName evidence="1">7-cyano-7-deazaguanine synthase</fullName>
    </submittedName>
</protein>
<name>A0AAE1HNA2_9NEOP</name>
<gene>
    <name evidence="1" type="ORF">KUF71_012490</name>
</gene>
<sequence length="121" mass="14058">MSDKCLCHFIRCLLIRRHHHWPSREGFNCDQSTDFHMPASVQNSFLEQLQRHLRLMSWPFELGTNSTLGNHFISVLKHSRPPEESLYVCQCFGYSKMISSSQLFMGAQTCDRGFLPLLPVN</sequence>
<organism evidence="1 2">
    <name type="scientific">Frankliniella fusca</name>
    <dbReference type="NCBI Taxonomy" id="407009"/>
    <lineage>
        <taxon>Eukaryota</taxon>
        <taxon>Metazoa</taxon>
        <taxon>Ecdysozoa</taxon>
        <taxon>Arthropoda</taxon>
        <taxon>Hexapoda</taxon>
        <taxon>Insecta</taxon>
        <taxon>Pterygota</taxon>
        <taxon>Neoptera</taxon>
        <taxon>Paraneoptera</taxon>
        <taxon>Thysanoptera</taxon>
        <taxon>Terebrantia</taxon>
        <taxon>Thripoidea</taxon>
        <taxon>Thripidae</taxon>
        <taxon>Frankliniella</taxon>
    </lineage>
</organism>
<evidence type="ECO:0000313" key="2">
    <source>
        <dbReference type="Proteomes" id="UP001219518"/>
    </source>
</evidence>